<keyword evidence="13 14" id="KW-0998">Cell outer membrane</keyword>
<keyword evidence="3 14" id="KW-0813">Transport</keyword>
<protein>
    <submittedName>
        <fullName evidence="17">TonB-dependent siderophore receptor</fullName>
    </submittedName>
</protein>
<name>A0ABW2IAB9_9BURK</name>
<evidence type="ECO:0000256" key="2">
    <source>
        <dbReference type="ARBA" id="ARBA00009810"/>
    </source>
</evidence>
<keyword evidence="12 17" id="KW-0675">Receptor</keyword>
<dbReference type="Gene3D" id="2.40.170.20">
    <property type="entry name" value="TonB-dependent receptor, beta-barrel domain"/>
    <property type="match status" value="1"/>
</dbReference>
<keyword evidence="11 14" id="KW-0472">Membrane</keyword>
<dbReference type="InterPro" id="IPR012910">
    <property type="entry name" value="Plug_dom"/>
</dbReference>
<dbReference type="InterPro" id="IPR011662">
    <property type="entry name" value="Secretin/TonB_short_N"/>
</dbReference>
<dbReference type="NCBIfam" id="TIGR01783">
    <property type="entry name" value="TonB-siderophor"/>
    <property type="match status" value="1"/>
</dbReference>
<dbReference type="PANTHER" id="PTHR32552:SF68">
    <property type="entry name" value="FERRICHROME OUTER MEMBRANE TRANSPORTER_PHAGE RECEPTOR"/>
    <property type="match status" value="1"/>
</dbReference>
<dbReference type="Pfam" id="PF07660">
    <property type="entry name" value="STN"/>
    <property type="match status" value="1"/>
</dbReference>
<comment type="caution">
    <text evidence="17">The sequence shown here is derived from an EMBL/GenBank/DDBJ whole genome shotgun (WGS) entry which is preliminary data.</text>
</comment>
<evidence type="ECO:0000256" key="8">
    <source>
        <dbReference type="ARBA" id="ARBA00023004"/>
    </source>
</evidence>
<dbReference type="Gene3D" id="3.55.50.30">
    <property type="match status" value="1"/>
</dbReference>
<evidence type="ECO:0000256" key="5">
    <source>
        <dbReference type="ARBA" id="ARBA00022496"/>
    </source>
</evidence>
<dbReference type="PANTHER" id="PTHR32552">
    <property type="entry name" value="FERRICHROME IRON RECEPTOR-RELATED"/>
    <property type="match status" value="1"/>
</dbReference>
<keyword evidence="4 14" id="KW-1134">Transmembrane beta strand</keyword>
<evidence type="ECO:0000256" key="3">
    <source>
        <dbReference type="ARBA" id="ARBA00022448"/>
    </source>
</evidence>
<proteinExistence type="inferred from homology"/>
<evidence type="ECO:0000256" key="12">
    <source>
        <dbReference type="ARBA" id="ARBA00023170"/>
    </source>
</evidence>
<organism evidence="17 18">
    <name type="scientific">Herminiimonas glaciei</name>
    <dbReference type="NCBI Taxonomy" id="523788"/>
    <lineage>
        <taxon>Bacteria</taxon>
        <taxon>Pseudomonadati</taxon>
        <taxon>Pseudomonadota</taxon>
        <taxon>Betaproteobacteria</taxon>
        <taxon>Burkholderiales</taxon>
        <taxon>Oxalobacteraceae</taxon>
        <taxon>Herminiimonas</taxon>
    </lineage>
</organism>
<dbReference type="SMART" id="SM00965">
    <property type="entry name" value="STN"/>
    <property type="match status" value="1"/>
</dbReference>
<dbReference type="Gene3D" id="2.170.130.10">
    <property type="entry name" value="TonB-dependent receptor, plug domain"/>
    <property type="match status" value="1"/>
</dbReference>
<evidence type="ECO:0000256" key="7">
    <source>
        <dbReference type="ARBA" id="ARBA00022729"/>
    </source>
</evidence>
<keyword evidence="5" id="KW-0410">Iron transport</keyword>
<keyword evidence="10 15" id="KW-0798">TonB box</keyword>
<dbReference type="CDD" id="cd01347">
    <property type="entry name" value="ligand_gated_channel"/>
    <property type="match status" value="1"/>
</dbReference>
<keyword evidence="7" id="KW-0732">Signal</keyword>
<dbReference type="Pfam" id="PF07715">
    <property type="entry name" value="Plug"/>
    <property type="match status" value="1"/>
</dbReference>
<evidence type="ECO:0000256" key="14">
    <source>
        <dbReference type="PROSITE-ProRule" id="PRU01360"/>
    </source>
</evidence>
<dbReference type="InterPro" id="IPR037066">
    <property type="entry name" value="Plug_dom_sf"/>
</dbReference>
<dbReference type="RefSeq" id="WP_382271365.1">
    <property type="nucleotide sequence ID" value="NZ_JBHTBU010000001.1"/>
</dbReference>
<evidence type="ECO:0000256" key="15">
    <source>
        <dbReference type="RuleBase" id="RU003357"/>
    </source>
</evidence>
<dbReference type="InterPro" id="IPR039426">
    <property type="entry name" value="TonB-dep_rcpt-like"/>
</dbReference>
<dbReference type="PROSITE" id="PS52016">
    <property type="entry name" value="TONB_DEPENDENT_REC_3"/>
    <property type="match status" value="1"/>
</dbReference>
<evidence type="ECO:0000313" key="17">
    <source>
        <dbReference type="EMBL" id="MFC7287973.1"/>
    </source>
</evidence>
<dbReference type="InterPro" id="IPR036942">
    <property type="entry name" value="Beta-barrel_TonB_sf"/>
</dbReference>
<keyword evidence="9" id="KW-0406">Ion transport</keyword>
<keyword evidence="8" id="KW-0408">Iron</keyword>
<dbReference type="SUPFAM" id="SSF56935">
    <property type="entry name" value="Porins"/>
    <property type="match status" value="1"/>
</dbReference>
<keyword evidence="18" id="KW-1185">Reference proteome</keyword>
<dbReference type="InterPro" id="IPR000531">
    <property type="entry name" value="Beta-barrel_TonB"/>
</dbReference>
<feature type="domain" description="Secretin/TonB short N-terminal" evidence="16">
    <location>
        <begin position="76"/>
        <end position="127"/>
    </location>
</feature>
<keyword evidence="6 14" id="KW-0812">Transmembrane</keyword>
<sequence length="816" mass="89293">MLASTSFPSAKLSSPVGTLRPLVIAVASAVLLLAPVVVTPYAQAAEPAASSVTRSYSIPAGPLAGVLNRFAGESGIFLSADGSLTSGERSAGVQGTLTVQQALNKILAGTGLEAVVQSNGSYVLRKLPSSGEVTLPLVHVSGSADKEDAWGPVKGYVAKRTASGTKTDTPIIETPQSITVIGAEEIETLKSQSIQDALGYAAGVSRFEALSRVQDTIYLRGFQAQASTGSIYRDGSKYTVNAFNGKQEIYGMERIELLKGAASVLYGSAGPGGIINMVSKRPTTTPLRELNVELGSFNRKQISGDFGGALDDDGVWSYRLTFLERRSDTFIDYVADDRTFIAPAIKWQPNAATSLTLLTDYQKDKTNYVYWLPAQGTVLPNVFGPIPRNRFTGEPGYSKFDASRYSIGYLFEHAFNDQLKLRNSLRYFHSTSDFPQVWVSGLAADQRTTAFRGGTLRWERSSSVVSDTSLEYQLNHGNVKQTLLLGMDYTRQKNQSKRYDRTAGSLDYYNPVYGGALGTPTPDNWWSYNSDSRQLGVYAQDQIKIVDKWVVLLGGRYDQVSYDQSNLFTGAKDIDKEKNHAFTGRAGLVYLADNGLAPFISFSESFEPTTGRDRLGKRFDPSTGKQYEIGLRYQPKDSDTLISAAIYELTKQNVSVADPVNPTYEAQIGEIRSRGFELEARTRIGRNTNLIAAYGYTDARTTKASPLQPSQVGQRSPGIPYNQFSIWADYSFGNFGLPTLKVGGGMRYQDETKPNVGTFEVPSFTLFDAMVSYTAGPWRFALNINNLTDKTYIGSCTTGCFYGEPRKVISTATYRW</sequence>
<evidence type="ECO:0000256" key="1">
    <source>
        <dbReference type="ARBA" id="ARBA00004571"/>
    </source>
</evidence>
<dbReference type="Proteomes" id="UP001596542">
    <property type="component" value="Unassembled WGS sequence"/>
</dbReference>
<evidence type="ECO:0000256" key="11">
    <source>
        <dbReference type="ARBA" id="ARBA00023136"/>
    </source>
</evidence>
<evidence type="ECO:0000256" key="13">
    <source>
        <dbReference type="ARBA" id="ARBA00023237"/>
    </source>
</evidence>
<comment type="subcellular location">
    <subcellularLocation>
        <location evidence="1 14">Cell outer membrane</location>
        <topology evidence="1 14">Multi-pass membrane protein</topology>
    </subcellularLocation>
</comment>
<evidence type="ECO:0000256" key="4">
    <source>
        <dbReference type="ARBA" id="ARBA00022452"/>
    </source>
</evidence>
<evidence type="ECO:0000313" key="18">
    <source>
        <dbReference type="Proteomes" id="UP001596542"/>
    </source>
</evidence>
<evidence type="ECO:0000256" key="6">
    <source>
        <dbReference type="ARBA" id="ARBA00022692"/>
    </source>
</evidence>
<evidence type="ECO:0000256" key="9">
    <source>
        <dbReference type="ARBA" id="ARBA00023065"/>
    </source>
</evidence>
<evidence type="ECO:0000256" key="10">
    <source>
        <dbReference type="ARBA" id="ARBA00023077"/>
    </source>
</evidence>
<dbReference type="EMBL" id="JBHTBU010000001">
    <property type="protein sequence ID" value="MFC7287973.1"/>
    <property type="molecule type" value="Genomic_DNA"/>
</dbReference>
<evidence type="ECO:0000259" key="16">
    <source>
        <dbReference type="SMART" id="SM00965"/>
    </source>
</evidence>
<reference evidence="18" key="1">
    <citation type="journal article" date="2019" name="Int. J. Syst. Evol. Microbiol.">
        <title>The Global Catalogue of Microorganisms (GCM) 10K type strain sequencing project: providing services to taxonomists for standard genome sequencing and annotation.</title>
        <authorList>
            <consortium name="The Broad Institute Genomics Platform"/>
            <consortium name="The Broad Institute Genome Sequencing Center for Infectious Disease"/>
            <person name="Wu L."/>
            <person name="Ma J."/>
        </authorList>
    </citation>
    <scope>NUCLEOTIDE SEQUENCE [LARGE SCALE GENOMIC DNA]</scope>
    <source>
        <strain evidence="18">KACC 12508</strain>
    </source>
</reference>
<dbReference type="Pfam" id="PF00593">
    <property type="entry name" value="TonB_dep_Rec_b-barrel"/>
    <property type="match status" value="1"/>
</dbReference>
<gene>
    <name evidence="17" type="ORF">ACFQPC_07995</name>
</gene>
<comment type="similarity">
    <text evidence="2 14 15">Belongs to the TonB-dependent receptor family.</text>
</comment>
<accession>A0ABW2IAB9</accession>
<dbReference type="InterPro" id="IPR010105">
    <property type="entry name" value="TonB_sidphr_rcpt"/>
</dbReference>